<feature type="domain" description="Leucyl-tRNA synthetase editing" evidence="13">
    <location>
        <begin position="279"/>
        <end position="461"/>
    </location>
</feature>
<dbReference type="CDD" id="cd00812">
    <property type="entry name" value="LeuRS_core"/>
    <property type="match status" value="1"/>
</dbReference>
<keyword evidence="15" id="KW-1185">Reference proteome</keyword>
<evidence type="ECO:0000256" key="2">
    <source>
        <dbReference type="ARBA" id="ARBA00022490"/>
    </source>
</evidence>
<keyword evidence="2 9" id="KW-0963">Cytoplasm</keyword>
<accession>A0ABS0Q4J4</accession>
<evidence type="ECO:0000256" key="10">
    <source>
        <dbReference type="RuleBase" id="RU363035"/>
    </source>
</evidence>
<dbReference type="SUPFAM" id="SSF47323">
    <property type="entry name" value="Anticodon-binding domain of a subclass of class I aminoacyl-tRNA synthetases"/>
    <property type="match status" value="1"/>
</dbReference>
<evidence type="ECO:0000313" key="14">
    <source>
        <dbReference type="EMBL" id="MBH8557184.1"/>
    </source>
</evidence>
<gene>
    <name evidence="9" type="primary">leuS</name>
    <name evidence="14" type="ORF">I7X13_03940</name>
</gene>
<evidence type="ECO:0000259" key="12">
    <source>
        <dbReference type="Pfam" id="PF08264"/>
    </source>
</evidence>
<dbReference type="Pfam" id="PF00133">
    <property type="entry name" value="tRNA-synt_1"/>
    <property type="match status" value="1"/>
</dbReference>
<evidence type="ECO:0000313" key="15">
    <source>
        <dbReference type="Proteomes" id="UP000625631"/>
    </source>
</evidence>
<protein>
    <recommendedName>
        <fullName evidence="9">Leucine--tRNA ligase</fullName>
        <ecNumber evidence="9">6.1.1.4</ecNumber>
    </recommendedName>
    <alternativeName>
        <fullName evidence="9">Leucyl-tRNA synthetase</fullName>
        <shortName evidence="9">LeuRS</shortName>
    </alternativeName>
</protein>
<dbReference type="NCBIfam" id="TIGR00396">
    <property type="entry name" value="leuS_bact"/>
    <property type="match status" value="1"/>
</dbReference>
<dbReference type="PANTHER" id="PTHR43740">
    <property type="entry name" value="LEUCYL-TRNA SYNTHETASE"/>
    <property type="match status" value="1"/>
</dbReference>
<dbReference type="Gene3D" id="3.90.740.10">
    <property type="entry name" value="Valyl/Leucyl/Isoleucyl-tRNA synthetase, editing domain"/>
    <property type="match status" value="1"/>
</dbReference>
<dbReference type="PRINTS" id="PR00985">
    <property type="entry name" value="TRNASYNTHLEU"/>
</dbReference>
<dbReference type="EC" id="6.1.1.4" evidence="9"/>
<feature type="short sequence motif" description="'KMSKS' region" evidence="9">
    <location>
        <begin position="700"/>
        <end position="704"/>
    </location>
</feature>
<feature type="domain" description="Methionyl/Valyl/Leucyl/Isoleucyl-tRNA synthetase anticodon-binding" evidence="12">
    <location>
        <begin position="777"/>
        <end position="889"/>
    </location>
</feature>
<evidence type="ECO:0000256" key="1">
    <source>
        <dbReference type="ARBA" id="ARBA00005594"/>
    </source>
</evidence>
<dbReference type="RefSeq" id="WP_198074420.1">
    <property type="nucleotide sequence ID" value="NZ_JAEDAE010000001.1"/>
</dbReference>
<dbReference type="Gene3D" id="1.10.730.10">
    <property type="entry name" value="Isoleucyl-tRNA Synthetase, Domain 1"/>
    <property type="match status" value="2"/>
</dbReference>
<feature type="binding site" evidence="9">
    <location>
        <position position="703"/>
    </location>
    <ligand>
        <name>ATP</name>
        <dbReference type="ChEBI" id="CHEBI:30616"/>
    </ligand>
</feature>
<dbReference type="HAMAP" id="MF_00049_B">
    <property type="entry name" value="Leu_tRNA_synth_B"/>
    <property type="match status" value="1"/>
</dbReference>
<evidence type="ECO:0000256" key="9">
    <source>
        <dbReference type="HAMAP-Rule" id="MF_00049"/>
    </source>
</evidence>
<keyword evidence="3 9" id="KW-0436">Ligase</keyword>
<comment type="catalytic activity">
    <reaction evidence="8 9">
        <text>tRNA(Leu) + L-leucine + ATP = L-leucyl-tRNA(Leu) + AMP + diphosphate</text>
        <dbReference type="Rhea" id="RHEA:11688"/>
        <dbReference type="Rhea" id="RHEA-COMP:9613"/>
        <dbReference type="Rhea" id="RHEA-COMP:9622"/>
        <dbReference type="ChEBI" id="CHEBI:30616"/>
        <dbReference type="ChEBI" id="CHEBI:33019"/>
        <dbReference type="ChEBI" id="CHEBI:57427"/>
        <dbReference type="ChEBI" id="CHEBI:78442"/>
        <dbReference type="ChEBI" id="CHEBI:78494"/>
        <dbReference type="ChEBI" id="CHEBI:456215"/>
        <dbReference type="EC" id="6.1.1.4"/>
    </reaction>
</comment>
<dbReference type="EMBL" id="JAEDAE010000001">
    <property type="protein sequence ID" value="MBH8557184.1"/>
    <property type="molecule type" value="Genomic_DNA"/>
</dbReference>
<dbReference type="CDD" id="cd07958">
    <property type="entry name" value="Anticodon_Ia_Leu_BEm"/>
    <property type="match status" value="1"/>
</dbReference>
<comment type="similarity">
    <text evidence="1 9 10">Belongs to the class-I aminoacyl-tRNA synthetase family.</text>
</comment>
<dbReference type="InterPro" id="IPR014729">
    <property type="entry name" value="Rossmann-like_a/b/a_fold"/>
</dbReference>
<evidence type="ECO:0000259" key="13">
    <source>
        <dbReference type="Pfam" id="PF13603"/>
    </source>
</evidence>
<proteinExistence type="inferred from homology"/>
<dbReference type="SUPFAM" id="SSF50677">
    <property type="entry name" value="ValRS/IleRS/LeuRS editing domain"/>
    <property type="match status" value="1"/>
</dbReference>
<dbReference type="PROSITE" id="PS00178">
    <property type="entry name" value="AA_TRNA_LIGASE_I"/>
    <property type="match status" value="1"/>
</dbReference>
<dbReference type="InterPro" id="IPR002300">
    <property type="entry name" value="aa-tRNA-synth_Ia"/>
</dbReference>
<keyword evidence="4 9" id="KW-0547">Nucleotide-binding</keyword>
<evidence type="ECO:0000256" key="5">
    <source>
        <dbReference type="ARBA" id="ARBA00022840"/>
    </source>
</evidence>
<dbReference type="Pfam" id="PF08264">
    <property type="entry name" value="Anticodon_1"/>
    <property type="match status" value="1"/>
</dbReference>
<keyword evidence="7 9" id="KW-0030">Aminoacyl-tRNA synthetase</keyword>
<keyword evidence="6 9" id="KW-0648">Protein biosynthesis</keyword>
<dbReference type="InterPro" id="IPR001412">
    <property type="entry name" value="aa-tRNA-synth_I_CS"/>
</dbReference>
<dbReference type="InterPro" id="IPR009080">
    <property type="entry name" value="tRNAsynth_Ia_anticodon-bd"/>
</dbReference>
<name>A0ABS0Q4J4_9BACT</name>
<comment type="caution">
    <text evidence="14">The sequence shown here is derived from an EMBL/GenBank/DDBJ whole genome shotgun (WGS) entry which is preliminary data.</text>
</comment>
<feature type="domain" description="Aminoacyl-tRNA synthetase class Ia" evidence="11">
    <location>
        <begin position="12"/>
        <end position="145"/>
    </location>
</feature>
<evidence type="ECO:0000259" key="11">
    <source>
        <dbReference type="Pfam" id="PF00133"/>
    </source>
</evidence>
<keyword evidence="5 9" id="KW-0067">ATP-binding</keyword>
<dbReference type="InterPro" id="IPR025709">
    <property type="entry name" value="Leu_tRNA-synth_edit"/>
</dbReference>
<dbReference type="SUPFAM" id="SSF52374">
    <property type="entry name" value="Nucleotidylyl transferase"/>
    <property type="match status" value="1"/>
</dbReference>
<organism evidence="14 15">
    <name type="scientific">Hymenobacter negativus</name>
    <dbReference type="NCBI Taxonomy" id="2795026"/>
    <lineage>
        <taxon>Bacteria</taxon>
        <taxon>Pseudomonadati</taxon>
        <taxon>Bacteroidota</taxon>
        <taxon>Cytophagia</taxon>
        <taxon>Cytophagales</taxon>
        <taxon>Hymenobacteraceae</taxon>
        <taxon>Hymenobacter</taxon>
    </lineage>
</organism>
<comment type="caution">
    <text evidence="9">Lacks conserved residue(s) required for the propagation of feature annotation.</text>
</comment>
<dbReference type="PANTHER" id="PTHR43740:SF2">
    <property type="entry name" value="LEUCINE--TRNA LIGASE, MITOCHONDRIAL"/>
    <property type="match status" value="1"/>
</dbReference>
<comment type="subcellular location">
    <subcellularLocation>
        <location evidence="9">Cytoplasm</location>
    </subcellularLocation>
</comment>
<dbReference type="InterPro" id="IPR013155">
    <property type="entry name" value="M/V/L/I-tRNA-synth_anticd-bd"/>
</dbReference>
<evidence type="ECO:0000256" key="3">
    <source>
        <dbReference type="ARBA" id="ARBA00022598"/>
    </source>
</evidence>
<evidence type="ECO:0000256" key="8">
    <source>
        <dbReference type="ARBA" id="ARBA00047469"/>
    </source>
</evidence>
<reference evidence="14 15" key="1">
    <citation type="submission" date="2020-12" db="EMBL/GenBank/DDBJ databases">
        <title>Hymenobacter sp.</title>
        <authorList>
            <person name="Kim M.K."/>
        </authorList>
    </citation>
    <scope>NUCLEOTIDE SEQUENCE [LARGE SCALE GENOMIC DNA]</scope>
    <source>
        <strain evidence="14 15">BT442</strain>
    </source>
</reference>
<dbReference type="Pfam" id="PF13603">
    <property type="entry name" value="tRNA-synt_1_2"/>
    <property type="match status" value="1"/>
</dbReference>
<dbReference type="InterPro" id="IPR009008">
    <property type="entry name" value="Val/Leu/Ile-tRNA-synth_edit"/>
</dbReference>
<dbReference type="GO" id="GO:0004823">
    <property type="term" value="F:leucine-tRNA ligase activity"/>
    <property type="evidence" value="ECO:0007669"/>
    <property type="project" value="UniProtKB-EC"/>
</dbReference>
<dbReference type="Gene3D" id="3.40.50.620">
    <property type="entry name" value="HUPs"/>
    <property type="match status" value="3"/>
</dbReference>
<dbReference type="Proteomes" id="UP000625631">
    <property type="component" value="Unassembled WGS sequence"/>
</dbReference>
<evidence type="ECO:0000256" key="7">
    <source>
        <dbReference type="ARBA" id="ARBA00023146"/>
    </source>
</evidence>
<evidence type="ECO:0000256" key="4">
    <source>
        <dbReference type="ARBA" id="ARBA00022741"/>
    </source>
</evidence>
<evidence type="ECO:0000256" key="6">
    <source>
        <dbReference type="ARBA" id="ARBA00022917"/>
    </source>
</evidence>
<dbReference type="InterPro" id="IPR002302">
    <property type="entry name" value="Leu-tRNA-ligase"/>
</dbReference>
<sequence length="927" mass="104818">MPAYRPEEIEKKWQAHWKEHSTFKAQNHSDKPKYYVLDMFPYPSGAGLHVGHPLGYIASDIVTRYKRLQGFNVLHPMGFDSFGLPAEQYAIQTGQHPALTTEQNINTYIQQLSSLGFSYDWSREVRTSDPSYYKWTQWIFLKLFNSWYNLDTDRAEPLTELTARFAESGSAGIRAAGDDEERHDFTAGQWQMMSEKQKLAAVLPYRLAYQQDTYVNWCAGLGTVLSNDEVKDGVSERGGFPVERRLMPQWSLRITAYADRLLQGLDQLDWPDAVKEMQRNWIGKSIGAEVTFPVQGSETAQIKVYTTRVDTIYGATFLVLAPEHELVDQLTTPEQRAAVDEYIAATKRRSERDRMADAKTVSGVFTGAYALNPVNNEPVQIWLADYVLAGYGTGAVMAVPSGDQRDWLFATHFGLPIPVISDAQKDIDQQADPTKEGRYINSGIINGLTYKEATAKLIAFLEEKGLGKGKVNFRQRDAIFGRQRYWGEPIPIYYKDGTAYGIAESDLPLVLPEIDEYKPTETGEPPLGRAQDWLYKGKYPYELSTMPGWAGSSWYYLRYMDPHNDARFVGEEAEKYWGNVDLYMGGAEHATGHLLYARFWYLFLKDLGLVSCNEPFQKLINQGMILGRSNFVYRINGTNQFVTLGKKDQYETTALYADVNIVDNDVLNVEAFKKWREEYANAEFILEDNGTYVCGVEVEKMSKSKYNVVSPDVLIGRYGADALRLYEMFLGPLEQYKPWNTNGISGVGGFLKKFWRLFHPEDGPLAITDEPATPAELKVLHKAIQKAQEDIEKFSFNTSVSLFMITVNELTALKCHKRAILEPLVLLVSPFAPHLAEELWQELGHEAGSISTARYPEFREEFLVEESVTYPLAINGKVREQMQFAAAATPAEIEAAVLASDFLAKHGEGKAAKKVIVVKGRMVNVVV</sequence>